<keyword evidence="9" id="KW-1185">Reference proteome</keyword>
<dbReference type="RefSeq" id="WP_251780018.1">
    <property type="nucleotide sequence ID" value="NZ_JAMKFE010000012.1"/>
</dbReference>
<evidence type="ECO:0000259" key="7">
    <source>
        <dbReference type="PROSITE" id="PS50893"/>
    </source>
</evidence>
<dbReference type="InterPro" id="IPR027417">
    <property type="entry name" value="P-loop_NTPase"/>
</dbReference>
<dbReference type="InterPro" id="IPR003439">
    <property type="entry name" value="ABC_transporter-like_ATP-bd"/>
</dbReference>
<dbReference type="Pfam" id="PF00005">
    <property type="entry name" value="ABC_tran"/>
    <property type="match status" value="1"/>
</dbReference>
<accession>A0ABT0YSZ8</accession>
<evidence type="ECO:0000256" key="2">
    <source>
        <dbReference type="ARBA" id="ARBA00022475"/>
    </source>
</evidence>
<dbReference type="SUPFAM" id="SSF52540">
    <property type="entry name" value="P-loop containing nucleoside triphosphate hydrolases"/>
    <property type="match status" value="1"/>
</dbReference>
<keyword evidence="4 8" id="KW-0067">ATP-binding</keyword>
<gene>
    <name evidence="8" type="ORF">M8A51_18590</name>
</gene>
<evidence type="ECO:0000313" key="8">
    <source>
        <dbReference type="EMBL" id="MCM5681539.1"/>
    </source>
</evidence>
<dbReference type="PROSITE" id="PS00211">
    <property type="entry name" value="ABC_TRANSPORTER_1"/>
    <property type="match status" value="1"/>
</dbReference>
<dbReference type="Gene3D" id="3.40.50.300">
    <property type="entry name" value="P-loop containing nucleotide triphosphate hydrolases"/>
    <property type="match status" value="1"/>
</dbReference>
<dbReference type="GO" id="GO:0005524">
    <property type="term" value="F:ATP binding"/>
    <property type="evidence" value="ECO:0007669"/>
    <property type="project" value="UniProtKB-KW"/>
</dbReference>
<dbReference type="EMBL" id="JAMKFE010000012">
    <property type="protein sequence ID" value="MCM5681539.1"/>
    <property type="molecule type" value="Genomic_DNA"/>
</dbReference>
<evidence type="ECO:0000256" key="6">
    <source>
        <dbReference type="ARBA" id="ARBA00037066"/>
    </source>
</evidence>
<reference evidence="8" key="1">
    <citation type="submission" date="2022-05" db="EMBL/GenBank/DDBJ databases">
        <title>Schlegelella sp. nov., isolated from mangrove soil.</title>
        <authorList>
            <person name="Liu Y."/>
            <person name="Ge X."/>
            <person name="Liu W."/>
        </authorList>
    </citation>
    <scope>NUCLEOTIDE SEQUENCE</scope>
    <source>
        <strain evidence="8">S2-27</strain>
    </source>
</reference>
<organism evidence="8 9">
    <name type="scientific">Caldimonas mangrovi</name>
    <dbReference type="NCBI Taxonomy" id="2944811"/>
    <lineage>
        <taxon>Bacteria</taxon>
        <taxon>Pseudomonadati</taxon>
        <taxon>Pseudomonadota</taxon>
        <taxon>Betaproteobacteria</taxon>
        <taxon>Burkholderiales</taxon>
        <taxon>Sphaerotilaceae</taxon>
        <taxon>Caldimonas</taxon>
    </lineage>
</organism>
<comment type="caution">
    <text evidence="8">The sequence shown here is derived from an EMBL/GenBank/DDBJ whole genome shotgun (WGS) entry which is preliminary data.</text>
</comment>
<sequence>MNAGQAQGAKDAPLLSTHGLGVTAGHRRLVDGLDWRVGRGERWALLGPNGCGKTTLLRTLAGLLPAAAGEVHLGGRPVGRIGTRELATLRAWCPQHHHDAFALSALDVVLASRQPYAGRMGWLDPGDEDIAHGALRQCDVEHLASQDVRSLSGGERQRVALAAALAQTTPLLLLDEPTAHLDVPHQLAVCSLLAGLDGRSVLMSLHDVNLALRCCTHALLCLPAETRAPRWLAGPLHEVLIPEYLQRAYGSRMLPVTLEAHTYYLPAPQ</sequence>
<protein>
    <submittedName>
        <fullName evidence="8">ABC transporter ATP-binding protein</fullName>
    </submittedName>
</protein>
<dbReference type="InterPro" id="IPR003593">
    <property type="entry name" value="AAA+_ATPase"/>
</dbReference>
<name>A0ABT0YSZ8_9BURK</name>
<dbReference type="PANTHER" id="PTHR42794">
    <property type="entry name" value="HEMIN IMPORT ATP-BINDING PROTEIN HMUV"/>
    <property type="match status" value="1"/>
</dbReference>
<dbReference type="InterPro" id="IPR017871">
    <property type="entry name" value="ABC_transporter-like_CS"/>
</dbReference>
<evidence type="ECO:0000256" key="1">
    <source>
        <dbReference type="ARBA" id="ARBA00022448"/>
    </source>
</evidence>
<comment type="function">
    <text evidence="6">Part of the ABC transporter complex HmuTUV involved in hemin import. Responsible for energy coupling to the transport system.</text>
</comment>
<dbReference type="PANTHER" id="PTHR42794:SF1">
    <property type="entry name" value="HEMIN IMPORT ATP-BINDING PROTEIN HMUV"/>
    <property type="match status" value="1"/>
</dbReference>
<keyword evidence="3" id="KW-0547">Nucleotide-binding</keyword>
<evidence type="ECO:0000256" key="5">
    <source>
        <dbReference type="ARBA" id="ARBA00022967"/>
    </source>
</evidence>
<dbReference type="PROSITE" id="PS50893">
    <property type="entry name" value="ABC_TRANSPORTER_2"/>
    <property type="match status" value="1"/>
</dbReference>
<dbReference type="SMART" id="SM00382">
    <property type="entry name" value="AAA"/>
    <property type="match status" value="1"/>
</dbReference>
<evidence type="ECO:0000313" key="9">
    <source>
        <dbReference type="Proteomes" id="UP001165541"/>
    </source>
</evidence>
<keyword evidence="2" id="KW-1003">Cell membrane</keyword>
<evidence type="ECO:0000256" key="3">
    <source>
        <dbReference type="ARBA" id="ARBA00022741"/>
    </source>
</evidence>
<dbReference type="Proteomes" id="UP001165541">
    <property type="component" value="Unassembled WGS sequence"/>
</dbReference>
<proteinExistence type="predicted"/>
<keyword evidence="1" id="KW-0813">Transport</keyword>
<feature type="domain" description="ABC transporter" evidence="7">
    <location>
        <begin position="15"/>
        <end position="248"/>
    </location>
</feature>
<evidence type="ECO:0000256" key="4">
    <source>
        <dbReference type="ARBA" id="ARBA00022840"/>
    </source>
</evidence>
<keyword evidence="5" id="KW-1278">Translocase</keyword>
<dbReference type="CDD" id="cd03214">
    <property type="entry name" value="ABC_Iron-Siderophores_B12_Hemin"/>
    <property type="match status" value="1"/>
</dbReference>
<keyword evidence="2" id="KW-0472">Membrane</keyword>